<dbReference type="PANTHER" id="PTHR30629:SF6">
    <property type="entry name" value="PROPHAGE INTEGRASE INTA-RELATED"/>
    <property type="match status" value="1"/>
</dbReference>
<evidence type="ECO:0000256" key="4">
    <source>
        <dbReference type="ARBA" id="ARBA00023172"/>
    </source>
</evidence>
<dbReference type="InterPro" id="IPR004107">
    <property type="entry name" value="Integrase_SAM-like_N"/>
</dbReference>
<dbReference type="RefSeq" id="WP_311830436.1">
    <property type="nucleotide sequence ID" value="NZ_JARQAJ010000009.1"/>
</dbReference>
<dbReference type="Pfam" id="PF14657">
    <property type="entry name" value="Arm-DNA-bind_4"/>
    <property type="match status" value="1"/>
</dbReference>
<feature type="domain" description="Tyr recombinase" evidence="5">
    <location>
        <begin position="172"/>
        <end position="380"/>
    </location>
</feature>
<evidence type="ECO:0000256" key="1">
    <source>
        <dbReference type="ARBA" id="ARBA00008857"/>
    </source>
</evidence>
<comment type="caution">
    <text evidence="6">The sequence shown here is derived from an EMBL/GenBank/DDBJ whole genome shotgun (WGS) entry which is preliminary data.</text>
</comment>
<dbReference type="PROSITE" id="PS51898">
    <property type="entry name" value="TYR_RECOMBINASE"/>
    <property type="match status" value="1"/>
</dbReference>
<dbReference type="InterPro" id="IPR028259">
    <property type="entry name" value="AP2-like_int_N"/>
</dbReference>
<keyword evidence="4" id="KW-0233">DNA recombination</keyword>
<evidence type="ECO:0000256" key="2">
    <source>
        <dbReference type="ARBA" id="ARBA00022908"/>
    </source>
</evidence>
<dbReference type="SUPFAM" id="SSF56349">
    <property type="entry name" value="DNA breaking-rejoining enzymes"/>
    <property type="match status" value="1"/>
</dbReference>
<evidence type="ECO:0000313" key="7">
    <source>
        <dbReference type="Proteomes" id="UP001181046"/>
    </source>
</evidence>
<dbReference type="Gene3D" id="1.10.150.130">
    <property type="match status" value="1"/>
</dbReference>
<keyword evidence="3" id="KW-0238">DNA-binding</keyword>
<dbReference type="InterPro" id="IPR011010">
    <property type="entry name" value="DNA_brk_join_enz"/>
</dbReference>
<evidence type="ECO:0000313" key="6">
    <source>
        <dbReference type="EMBL" id="MDT2760491.1"/>
    </source>
</evidence>
<keyword evidence="7" id="KW-1185">Reference proteome</keyword>
<evidence type="ECO:0000256" key="3">
    <source>
        <dbReference type="ARBA" id="ARBA00023125"/>
    </source>
</evidence>
<proteinExistence type="inferred from homology"/>
<comment type="similarity">
    <text evidence="1">Belongs to the 'phage' integrase family.</text>
</comment>
<gene>
    <name evidence="6" type="ORF">P7H27_12035</name>
</gene>
<protein>
    <submittedName>
        <fullName evidence="6">Site-specific integrase</fullName>
    </submittedName>
</protein>
<dbReference type="Pfam" id="PF00589">
    <property type="entry name" value="Phage_integrase"/>
    <property type="match status" value="1"/>
</dbReference>
<dbReference type="InterPro" id="IPR013762">
    <property type="entry name" value="Integrase-like_cat_sf"/>
</dbReference>
<dbReference type="Proteomes" id="UP001181046">
    <property type="component" value="Unassembled WGS sequence"/>
</dbReference>
<accession>A0ABU3FDM4</accession>
<dbReference type="CDD" id="cd01189">
    <property type="entry name" value="INT_ICEBs1_C_like"/>
    <property type="match status" value="1"/>
</dbReference>
<keyword evidence="2" id="KW-0229">DNA integration</keyword>
<dbReference type="InterPro" id="IPR002104">
    <property type="entry name" value="Integrase_catalytic"/>
</dbReference>
<dbReference type="Gene3D" id="1.10.443.10">
    <property type="entry name" value="Intergrase catalytic core"/>
    <property type="match status" value="1"/>
</dbReference>
<dbReference type="PANTHER" id="PTHR30629">
    <property type="entry name" value="PROPHAGE INTEGRASE"/>
    <property type="match status" value="1"/>
</dbReference>
<dbReference type="InterPro" id="IPR050808">
    <property type="entry name" value="Phage_Integrase"/>
</dbReference>
<dbReference type="EMBL" id="JARQAJ010000009">
    <property type="protein sequence ID" value="MDT2760491.1"/>
    <property type="molecule type" value="Genomic_DNA"/>
</dbReference>
<dbReference type="Pfam" id="PF14659">
    <property type="entry name" value="Phage_int_SAM_3"/>
    <property type="match status" value="1"/>
</dbReference>
<sequence>MATFKQYQKRDGSNAWQFQAYLGIDPVTGKSVKTTRRNFKTKKEAQLALSRLQVDFEKNGLAKRHSMTFKELYELWFEQHQKDIKATTKQRIKIYFDNHILKDFGKLLIDKVTPLFCQKQLNTWANKYLSYKKMKIYVSMVFKYGILIDVLSDNPMERTITPKRKLEAVKNVSDNYYTKDELKTFFDCLSHLKDNRAYAFFRVLAFGGLRKGEAMALLWEDINFKDKTISINKTLAELQSGKPIIQDTKTESSHRTIKLDDRTLSILKEWKNYILQEKLRLGIRDKNFSKSVVFCNSVLNSENQYLYKAYANNVMKKVANHFPDMKIIKVHDFRKTNASLLFESGASIKDVSQRLGHKSTKITTDIYIMVTQTKQDETAANFAKYMAF</sequence>
<name>A0ABU3FDM4_9ENTE</name>
<evidence type="ECO:0000259" key="5">
    <source>
        <dbReference type="PROSITE" id="PS51898"/>
    </source>
</evidence>
<dbReference type="InterPro" id="IPR010998">
    <property type="entry name" value="Integrase_recombinase_N"/>
</dbReference>
<reference evidence="6" key="1">
    <citation type="submission" date="2023-03" db="EMBL/GenBank/DDBJ databases">
        <authorList>
            <person name="Shen W."/>
            <person name="Cai J."/>
        </authorList>
    </citation>
    <scope>NUCLEOTIDE SEQUENCE</scope>
    <source>
        <strain evidence="6">P66-3</strain>
    </source>
</reference>
<organism evidence="6 7">
    <name type="scientific">Enterococcus xiangfangensis</name>
    <dbReference type="NCBI Taxonomy" id="1296537"/>
    <lineage>
        <taxon>Bacteria</taxon>
        <taxon>Bacillati</taxon>
        <taxon>Bacillota</taxon>
        <taxon>Bacilli</taxon>
        <taxon>Lactobacillales</taxon>
        <taxon>Enterococcaceae</taxon>
        <taxon>Enterococcus</taxon>
    </lineage>
</organism>